<comment type="caution">
    <text evidence="3">The sequence shown here is derived from an EMBL/GenBank/DDBJ whole genome shotgun (WGS) entry which is preliminary data.</text>
</comment>
<comment type="similarity">
    <text evidence="1">Belongs to the heat shock protein 70 family.</text>
</comment>
<dbReference type="PANTHER" id="PTHR42749">
    <property type="entry name" value="CELL SHAPE-DETERMINING PROTEIN MREB"/>
    <property type="match status" value="1"/>
</dbReference>
<evidence type="ECO:0000256" key="1">
    <source>
        <dbReference type="ARBA" id="ARBA00007381"/>
    </source>
</evidence>
<sequence>MTPDLEHDVGYAVGLDLGDGESSLCWLPTAGRTSAKSYFRGTEGASIVTALGRVPEQSGDPAGETPAQDLGYRDVIGETAVLAKNGVHFSVNFKNRHGHTDLKAVQFAQLFLAEFFTAKPEVREDCVVYVGHPAGWDDSSVAAYLRQLGAIDVPVRLVAESQSALVHVRDRRAKRRDGGGLDRVLVVDVGSSTTDFTVVEDLKPRNLPVGAELGCREIDAALARIVRKDFENSPEFTDALGRDGGPDMLMLVCRRAKEAQFTRGDLHLQHMESGCAPELVPLITLGVERLRGIDVRERVVRAPGGWADRFAETLTEVRGHLGPPGPELVVLTGGGSRMPVVRELCAAAFPQATVEDDEEPSLSVTRGLASIGRHSVNVARFRRDIQVLKDRLEFEEVIRAGLITTFEQVKQNLLTRLLERAEREDAEGESLDALIRELTGMDAALADLRTRLEGALVPPVLDICRAYGIRDDQFALEITLPGIIGTAISRRIRALWRALRGSQAVLSAATTVPGVGLAFLKRTLRGGVTPAKVGAAAAAAVVVLGLPKGAELAARQLIRTTLNNARLDPGEVDRLVADVAKGISDQMDHRAQEVERFLT</sequence>
<dbReference type="SUPFAM" id="SSF53067">
    <property type="entry name" value="Actin-like ATPase domain"/>
    <property type="match status" value="1"/>
</dbReference>
<dbReference type="Gene3D" id="3.90.640.10">
    <property type="entry name" value="Actin, Chain A, domain 4"/>
    <property type="match status" value="1"/>
</dbReference>
<keyword evidence="4" id="KW-1185">Reference proteome</keyword>
<reference evidence="3 4" key="1">
    <citation type="submission" date="2013-02" db="EMBL/GenBank/DDBJ databases">
        <title>Draft Genome Sequence of Streptomyces aurantiacus, Which Produces Setomimycin.</title>
        <authorList>
            <person name="Gruening B.A."/>
            <person name="Praeg A."/>
            <person name="Erxleben A."/>
            <person name="Guenther S."/>
            <person name="Mueller M."/>
        </authorList>
    </citation>
    <scope>NUCLEOTIDE SEQUENCE [LARGE SCALE GENOMIC DNA]</scope>
    <source>
        <strain evidence="3 4">JA 4570</strain>
    </source>
</reference>
<dbReference type="InterPro" id="IPR043129">
    <property type="entry name" value="ATPase_NBD"/>
</dbReference>
<dbReference type="CDD" id="cd10170">
    <property type="entry name" value="ASKHA_NBD_HSP70"/>
    <property type="match status" value="1"/>
</dbReference>
<proteinExistence type="inferred from homology"/>
<dbReference type="PATRIC" id="fig|1286094.4.peg.7101"/>
<evidence type="ECO:0000313" key="3">
    <source>
        <dbReference type="EMBL" id="EPH39752.1"/>
    </source>
</evidence>
<accession>S4AE59</accession>
<evidence type="ECO:0000313" key="4">
    <source>
        <dbReference type="Proteomes" id="UP000014629"/>
    </source>
</evidence>
<dbReference type="RefSeq" id="WP_016645283.1">
    <property type="nucleotide sequence ID" value="NZ_AOPZ01000492.1"/>
</dbReference>
<name>S4AE59_9ACTN</name>
<protein>
    <recommendedName>
        <fullName evidence="5">Chaperone protein DnaK</fullName>
    </recommendedName>
</protein>
<dbReference type="EMBL" id="AOPZ01000492">
    <property type="protein sequence ID" value="EPH39752.1"/>
    <property type="molecule type" value="Genomic_DNA"/>
</dbReference>
<dbReference type="PROSITE" id="PS00329">
    <property type="entry name" value="HSP70_2"/>
    <property type="match status" value="1"/>
</dbReference>
<dbReference type="AlphaFoldDB" id="S4AE59"/>
<dbReference type="Gene3D" id="3.30.420.40">
    <property type="match status" value="2"/>
</dbReference>
<dbReference type="InterPro" id="IPR018181">
    <property type="entry name" value="Heat_shock_70_CS"/>
</dbReference>
<organism evidence="3 4">
    <name type="scientific">Streptomyces aurantiacus JA 4570</name>
    <dbReference type="NCBI Taxonomy" id="1286094"/>
    <lineage>
        <taxon>Bacteria</taxon>
        <taxon>Bacillati</taxon>
        <taxon>Actinomycetota</taxon>
        <taxon>Actinomycetes</taxon>
        <taxon>Kitasatosporales</taxon>
        <taxon>Streptomycetaceae</taxon>
        <taxon>Streptomyces</taxon>
        <taxon>Streptomyces aurantiacus group</taxon>
    </lineage>
</organism>
<dbReference type="PANTHER" id="PTHR42749:SF1">
    <property type="entry name" value="CELL SHAPE-DETERMINING PROTEIN MREB"/>
    <property type="match status" value="1"/>
</dbReference>
<gene>
    <name evidence="3" type="ORF">STRAU_7177</name>
</gene>
<dbReference type="PROSITE" id="PS01036">
    <property type="entry name" value="HSP70_3"/>
    <property type="match status" value="1"/>
</dbReference>
<evidence type="ECO:0008006" key="5">
    <source>
        <dbReference type="Google" id="ProtNLM"/>
    </source>
</evidence>
<keyword evidence="2" id="KW-0346">Stress response</keyword>
<dbReference type="OrthoDB" id="1044663at2"/>
<dbReference type="Proteomes" id="UP000014629">
    <property type="component" value="Unassembled WGS sequence"/>
</dbReference>
<evidence type="ECO:0000256" key="2">
    <source>
        <dbReference type="ARBA" id="ARBA00023016"/>
    </source>
</evidence>